<dbReference type="EMBL" id="PZJX01000003">
    <property type="protein sequence ID" value="PTE12144.1"/>
    <property type="molecule type" value="Genomic_DNA"/>
</dbReference>
<keyword evidence="7" id="KW-1185">Reference proteome</keyword>
<dbReference type="GO" id="GO:0016020">
    <property type="term" value="C:membrane"/>
    <property type="evidence" value="ECO:0007669"/>
    <property type="project" value="UniProtKB-SubCell"/>
</dbReference>
<comment type="subcellular location">
    <subcellularLocation>
        <location evidence="1">Membrane</location>
    </subcellularLocation>
</comment>
<dbReference type="Proteomes" id="UP000240259">
    <property type="component" value="Unassembled WGS sequence"/>
</dbReference>
<dbReference type="InterPro" id="IPR023352">
    <property type="entry name" value="MAPEG-like_dom_sf"/>
</dbReference>
<protein>
    <recommendedName>
        <fullName evidence="8">MAPEG family protein</fullName>
    </recommendedName>
</protein>
<keyword evidence="3 5" id="KW-1133">Transmembrane helix</keyword>
<sequence>MNQTAIFWPVLAQVLLVYIVYLVIGRRRYGAVRSGEAKAGQFKTRSTEPASSVTVANNLSNQFELPVLFYVLCLALHQTNGVNYLTLALMWIFVASRYAHAWVHLTTNNLRFRSRVFSFGAVVLLLAWIWFALHLLAVV</sequence>
<gene>
    <name evidence="6" type="ORF">C9427_00675</name>
</gene>
<dbReference type="Gene3D" id="1.20.120.550">
    <property type="entry name" value="Membrane associated eicosanoid/glutathione metabolism-like domain"/>
    <property type="match status" value="1"/>
</dbReference>
<keyword evidence="4 5" id="KW-0472">Membrane</keyword>
<evidence type="ECO:0000256" key="4">
    <source>
        <dbReference type="ARBA" id="ARBA00023136"/>
    </source>
</evidence>
<keyword evidence="2 5" id="KW-0812">Transmembrane</keyword>
<feature type="transmembrane region" description="Helical" evidence="5">
    <location>
        <begin position="6"/>
        <end position="24"/>
    </location>
</feature>
<organism evidence="6 7">
    <name type="scientific">Mesorhizobium helmanticense</name>
    <dbReference type="NCBI Taxonomy" id="1776423"/>
    <lineage>
        <taxon>Bacteria</taxon>
        <taxon>Pseudomonadati</taxon>
        <taxon>Pseudomonadota</taxon>
        <taxon>Alphaproteobacteria</taxon>
        <taxon>Hyphomicrobiales</taxon>
        <taxon>Phyllobacteriaceae</taxon>
        <taxon>Mesorhizobium</taxon>
    </lineage>
</organism>
<evidence type="ECO:0000256" key="5">
    <source>
        <dbReference type="SAM" id="Phobius"/>
    </source>
</evidence>
<dbReference type="InterPro" id="IPR001129">
    <property type="entry name" value="Membr-assoc_MAPEG"/>
</dbReference>
<evidence type="ECO:0000256" key="2">
    <source>
        <dbReference type="ARBA" id="ARBA00022692"/>
    </source>
</evidence>
<evidence type="ECO:0008006" key="8">
    <source>
        <dbReference type="Google" id="ProtNLM"/>
    </source>
</evidence>
<evidence type="ECO:0000313" key="7">
    <source>
        <dbReference type="Proteomes" id="UP000240259"/>
    </source>
</evidence>
<evidence type="ECO:0000256" key="3">
    <source>
        <dbReference type="ARBA" id="ARBA00022989"/>
    </source>
</evidence>
<proteinExistence type="predicted"/>
<dbReference type="OrthoDB" id="5516290at2"/>
<dbReference type="AlphaFoldDB" id="A0A2T4J2L4"/>
<dbReference type="RefSeq" id="WP_107647323.1">
    <property type="nucleotide sequence ID" value="NZ_PZJX01000003.1"/>
</dbReference>
<feature type="transmembrane region" description="Helical" evidence="5">
    <location>
        <begin position="116"/>
        <end position="138"/>
    </location>
</feature>
<name>A0A2T4J2L4_9HYPH</name>
<evidence type="ECO:0000256" key="1">
    <source>
        <dbReference type="ARBA" id="ARBA00004370"/>
    </source>
</evidence>
<reference evidence="6 7" key="1">
    <citation type="submission" date="2018-03" db="EMBL/GenBank/DDBJ databases">
        <title>Genome sequence of the symbiotic type strain Mesorhizobium helmanticense CSLC115NT isolated from Lotus corniculatus nodules.</title>
        <authorList>
            <person name="Sannazzaro A.I."/>
            <person name="Torres Tejerizo G.A."/>
            <person name="Dip D."/>
            <person name="Caballero M."/>
            <person name="Pistorio M."/>
            <person name="Estrella M.J."/>
        </authorList>
    </citation>
    <scope>NUCLEOTIDE SEQUENCE [LARGE SCALE GENOMIC DNA]</scope>
    <source>
        <strain evidence="6 7">CSLC115N</strain>
    </source>
</reference>
<dbReference type="Pfam" id="PF01124">
    <property type="entry name" value="MAPEG"/>
    <property type="match status" value="1"/>
</dbReference>
<evidence type="ECO:0000313" key="6">
    <source>
        <dbReference type="EMBL" id="PTE12144.1"/>
    </source>
</evidence>
<dbReference type="SUPFAM" id="SSF161084">
    <property type="entry name" value="MAPEG domain-like"/>
    <property type="match status" value="1"/>
</dbReference>
<comment type="caution">
    <text evidence="6">The sequence shown here is derived from an EMBL/GenBank/DDBJ whole genome shotgun (WGS) entry which is preliminary data.</text>
</comment>
<accession>A0A2T4J2L4</accession>